<dbReference type="InterPro" id="IPR001810">
    <property type="entry name" value="F-box_dom"/>
</dbReference>
<name>A0A9P9AG49_9PEZI</name>
<accession>A0A9P9AG49</accession>
<gene>
    <name evidence="2" type="ORF">F5X68DRAFT_29298</name>
</gene>
<evidence type="ECO:0000313" key="2">
    <source>
        <dbReference type="EMBL" id="KAH6695224.1"/>
    </source>
</evidence>
<dbReference type="InterPro" id="IPR036047">
    <property type="entry name" value="F-box-like_dom_sf"/>
</dbReference>
<dbReference type="PROSITE" id="PS50181">
    <property type="entry name" value="FBOX"/>
    <property type="match status" value="1"/>
</dbReference>
<keyword evidence="3" id="KW-1185">Reference proteome</keyword>
<dbReference type="SUPFAM" id="SSF81383">
    <property type="entry name" value="F-box domain"/>
    <property type="match status" value="1"/>
</dbReference>
<comment type="caution">
    <text evidence="2">The sequence shown here is derived from an EMBL/GenBank/DDBJ whole genome shotgun (WGS) entry which is preliminary data.</text>
</comment>
<dbReference type="Proteomes" id="UP000770015">
    <property type="component" value="Unassembled WGS sequence"/>
</dbReference>
<evidence type="ECO:0000259" key="1">
    <source>
        <dbReference type="PROSITE" id="PS50181"/>
    </source>
</evidence>
<proteinExistence type="predicted"/>
<sequence>MLSTLPADLLIQILDKTDFDSHLNLALTCRRFSACLEPTLARHRDVHQRCRHMSSAAPRTIRDLVRSVIGLDDPIYAWNVRTLDIWYYDESYPLGWSEREDENRETVTDFDTWWPWQTGEKDAYCSFLHQYFVPDKVKKYMDLVEIRELSFLRTVLFYTLPRLREIRFRGEVQTRSGKRSGLAPTLRGVDAIGCGSEEEGGSLL</sequence>
<dbReference type="OrthoDB" id="3644718at2759"/>
<reference evidence="2" key="1">
    <citation type="journal article" date="2021" name="Nat. Commun.">
        <title>Genetic determinants of endophytism in the Arabidopsis root mycobiome.</title>
        <authorList>
            <person name="Mesny F."/>
            <person name="Miyauchi S."/>
            <person name="Thiergart T."/>
            <person name="Pickel B."/>
            <person name="Atanasova L."/>
            <person name="Karlsson M."/>
            <person name="Huettel B."/>
            <person name="Barry K.W."/>
            <person name="Haridas S."/>
            <person name="Chen C."/>
            <person name="Bauer D."/>
            <person name="Andreopoulos W."/>
            <person name="Pangilinan J."/>
            <person name="LaButti K."/>
            <person name="Riley R."/>
            <person name="Lipzen A."/>
            <person name="Clum A."/>
            <person name="Drula E."/>
            <person name="Henrissat B."/>
            <person name="Kohler A."/>
            <person name="Grigoriev I.V."/>
            <person name="Martin F.M."/>
            <person name="Hacquard S."/>
        </authorList>
    </citation>
    <scope>NUCLEOTIDE SEQUENCE</scope>
    <source>
        <strain evidence="2">MPI-SDFR-AT-0117</strain>
    </source>
</reference>
<protein>
    <recommendedName>
        <fullName evidence="1">F-box domain-containing protein</fullName>
    </recommendedName>
</protein>
<dbReference type="Pfam" id="PF12937">
    <property type="entry name" value="F-box-like"/>
    <property type="match status" value="1"/>
</dbReference>
<feature type="domain" description="F-box" evidence="1">
    <location>
        <begin position="1"/>
        <end position="46"/>
    </location>
</feature>
<organism evidence="2 3">
    <name type="scientific">Plectosphaerella plurivora</name>
    <dbReference type="NCBI Taxonomy" id="936078"/>
    <lineage>
        <taxon>Eukaryota</taxon>
        <taxon>Fungi</taxon>
        <taxon>Dikarya</taxon>
        <taxon>Ascomycota</taxon>
        <taxon>Pezizomycotina</taxon>
        <taxon>Sordariomycetes</taxon>
        <taxon>Hypocreomycetidae</taxon>
        <taxon>Glomerellales</taxon>
        <taxon>Plectosphaerellaceae</taxon>
        <taxon>Plectosphaerella</taxon>
    </lineage>
</organism>
<evidence type="ECO:0000313" key="3">
    <source>
        <dbReference type="Proteomes" id="UP000770015"/>
    </source>
</evidence>
<dbReference type="EMBL" id="JAGSXJ010000002">
    <property type="protein sequence ID" value="KAH6695224.1"/>
    <property type="molecule type" value="Genomic_DNA"/>
</dbReference>
<dbReference type="AlphaFoldDB" id="A0A9P9AG49"/>